<protein>
    <submittedName>
        <fullName evidence="2">Uncharacterized protein</fullName>
    </submittedName>
</protein>
<name>A0AAN7LWX2_TRANT</name>
<evidence type="ECO:0000313" key="3">
    <source>
        <dbReference type="Proteomes" id="UP001346149"/>
    </source>
</evidence>
<proteinExistence type="predicted"/>
<organism evidence="2 3">
    <name type="scientific">Trapa natans</name>
    <name type="common">Water chestnut</name>
    <dbReference type="NCBI Taxonomy" id="22666"/>
    <lineage>
        <taxon>Eukaryota</taxon>
        <taxon>Viridiplantae</taxon>
        <taxon>Streptophyta</taxon>
        <taxon>Embryophyta</taxon>
        <taxon>Tracheophyta</taxon>
        <taxon>Spermatophyta</taxon>
        <taxon>Magnoliopsida</taxon>
        <taxon>eudicotyledons</taxon>
        <taxon>Gunneridae</taxon>
        <taxon>Pentapetalae</taxon>
        <taxon>rosids</taxon>
        <taxon>malvids</taxon>
        <taxon>Myrtales</taxon>
        <taxon>Lythraceae</taxon>
        <taxon>Trapa</taxon>
    </lineage>
</organism>
<feature type="region of interest" description="Disordered" evidence="1">
    <location>
        <begin position="1"/>
        <end position="59"/>
    </location>
</feature>
<accession>A0AAN7LWX2</accession>
<gene>
    <name evidence="2" type="ORF">SAY86_012076</name>
</gene>
<feature type="compositionally biased region" description="Polar residues" evidence="1">
    <location>
        <begin position="1"/>
        <end position="15"/>
    </location>
</feature>
<comment type="caution">
    <text evidence="2">The sequence shown here is derived from an EMBL/GenBank/DDBJ whole genome shotgun (WGS) entry which is preliminary data.</text>
</comment>
<dbReference type="Proteomes" id="UP001346149">
    <property type="component" value="Unassembled WGS sequence"/>
</dbReference>
<dbReference type="AlphaFoldDB" id="A0AAN7LWX2"/>
<reference evidence="2 3" key="1">
    <citation type="journal article" date="2023" name="Hortic Res">
        <title>Pangenome of water caltrop reveals structural variations and asymmetric subgenome divergence after allopolyploidization.</title>
        <authorList>
            <person name="Zhang X."/>
            <person name="Chen Y."/>
            <person name="Wang L."/>
            <person name="Yuan Y."/>
            <person name="Fang M."/>
            <person name="Shi L."/>
            <person name="Lu R."/>
            <person name="Comes H.P."/>
            <person name="Ma Y."/>
            <person name="Chen Y."/>
            <person name="Huang G."/>
            <person name="Zhou Y."/>
            <person name="Zheng Z."/>
            <person name="Qiu Y."/>
        </authorList>
    </citation>
    <scope>NUCLEOTIDE SEQUENCE [LARGE SCALE GENOMIC DNA]</scope>
    <source>
        <strain evidence="2">F231</strain>
    </source>
</reference>
<dbReference type="EMBL" id="JAXQNO010000007">
    <property type="protein sequence ID" value="KAK4794082.1"/>
    <property type="molecule type" value="Genomic_DNA"/>
</dbReference>
<keyword evidence="3" id="KW-1185">Reference proteome</keyword>
<sequence length="93" mass="10609">MQARSQTPKRSTNPSGYRGPTAQKDPIGTVSRVTVTRGGCEKRTRRPPEKKLKTKKDTENLTTKMKLKLLAHRDRVNSGAEKKKKMKIAYRKE</sequence>
<feature type="compositionally biased region" description="Basic and acidic residues" evidence="1">
    <location>
        <begin position="39"/>
        <end position="59"/>
    </location>
</feature>
<evidence type="ECO:0000256" key="1">
    <source>
        <dbReference type="SAM" id="MobiDB-lite"/>
    </source>
</evidence>
<evidence type="ECO:0000313" key="2">
    <source>
        <dbReference type="EMBL" id="KAK4794082.1"/>
    </source>
</evidence>